<organism evidence="1 2">
    <name type="scientific">Tuber melanosporum (strain Mel28)</name>
    <name type="common">Perigord black truffle</name>
    <dbReference type="NCBI Taxonomy" id="656061"/>
    <lineage>
        <taxon>Eukaryota</taxon>
        <taxon>Fungi</taxon>
        <taxon>Dikarya</taxon>
        <taxon>Ascomycota</taxon>
        <taxon>Pezizomycotina</taxon>
        <taxon>Pezizomycetes</taxon>
        <taxon>Pezizales</taxon>
        <taxon>Tuberaceae</taxon>
        <taxon>Tuber</taxon>
    </lineage>
</organism>
<keyword evidence="2" id="KW-1185">Reference proteome</keyword>
<accession>D5G9C0</accession>
<evidence type="ECO:0000313" key="2">
    <source>
        <dbReference type="Proteomes" id="UP000006911"/>
    </source>
</evidence>
<proteinExistence type="predicted"/>
<dbReference type="EMBL" id="FN430058">
    <property type="protein sequence ID" value="CAZ81113.1"/>
    <property type="molecule type" value="Genomic_DNA"/>
</dbReference>
<dbReference type="GeneID" id="9182864"/>
<evidence type="ECO:0000313" key="1">
    <source>
        <dbReference type="EMBL" id="CAZ81113.1"/>
    </source>
</evidence>
<dbReference type="AlphaFoldDB" id="D5G9C0"/>
<sequence length="77" mass="9199">MVQFLGPAGRRDFPLSEHSPEATRLRDVHKPDLFWGRRSRFQHRPMLFLATKTFHYCHFPRVGDAYRQLFHNIMTGD</sequence>
<name>D5G9C0_TUBMM</name>
<dbReference type="Proteomes" id="UP000006911">
    <property type="component" value="Unassembled WGS sequence"/>
</dbReference>
<dbReference type="HOGENOM" id="CLU_2639889_0_0_1"/>
<protein>
    <submittedName>
        <fullName evidence="1">(Perigord truffle) hypothetical protein</fullName>
    </submittedName>
</protein>
<dbReference type="InParanoid" id="D5G9C0"/>
<dbReference type="KEGG" id="tml:GSTUM_00003309001"/>
<dbReference type="RefSeq" id="XP_002836922.1">
    <property type="nucleotide sequence ID" value="XM_002836876.1"/>
</dbReference>
<gene>
    <name evidence="1" type="ORF">GSTUM_00003309001</name>
</gene>
<reference evidence="1 2" key="1">
    <citation type="journal article" date="2010" name="Nature">
        <title>Perigord black truffle genome uncovers evolutionary origins and mechanisms of symbiosis.</title>
        <authorList>
            <person name="Martin F."/>
            <person name="Kohler A."/>
            <person name="Murat C."/>
            <person name="Balestrini R."/>
            <person name="Coutinho P.M."/>
            <person name="Jaillon O."/>
            <person name="Montanini B."/>
            <person name="Morin E."/>
            <person name="Noel B."/>
            <person name="Percudani R."/>
            <person name="Porcel B."/>
            <person name="Rubini A."/>
            <person name="Amicucci A."/>
            <person name="Amselem J."/>
            <person name="Anthouard V."/>
            <person name="Arcioni S."/>
            <person name="Artiguenave F."/>
            <person name="Aury J.M."/>
            <person name="Ballario P."/>
            <person name="Bolchi A."/>
            <person name="Brenna A."/>
            <person name="Brun A."/>
            <person name="Buee M."/>
            <person name="Cantarel B."/>
            <person name="Chevalier G."/>
            <person name="Couloux A."/>
            <person name="Da Silva C."/>
            <person name="Denoeud F."/>
            <person name="Duplessis S."/>
            <person name="Ghignone S."/>
            <person name="Hilselberger B."/>
            <person name="Iotti M."/>
            <person name="Marcais B."/>
            <person name="Mello A."/>
            <person name="Miranda M."/>
            <person name="Pacioni G."/>
            <person name="Quesneville H."/>
            <person name="Riccioni C."/>
            <person name="Ruotolo R."/>
            <person name="Splivallo R."/>
            <person name="Stocchi V."/>
            <person name="Tisserant E."/>
            <person name="Viscomi A.R."/>
            <person name="Zambonelli A."/>
            <person name="Zampieri E."/>
            <person name="Henrissat B."/>
            <person name="Lebrun M.H."/>
            <person name="Paolocci F."/>
            <person name="Bonfante P."/>
            <person name="Ottonello S."/>
            <person name="Wincker P."/>
        </authorList>
    </citation>
    <scope>NUCLEOTIDE SEQUENCE [LARGE SCALE GENOMIC DNA]</scope>
    <source>
        <strain evidence="1 2">Mel28</strain>
    </source>
</reference>